<sequence length="119" mass="13039">MVERAGVDAILRGLAEPTRRAIVERLGRGPATVSEVAKPFDITLAAVVQHLQVLEECGLIRTEKVGRVRTCRLEPGGLEALADWIAARRTPAERRLDRLGEVLARGGRPEGPRQTDEQP</sequence>
<evidence type="ECO:0000259" key="1">
    <source>
        <dbReference type="PROSITE" id="PS50987"/>
    </source>
</evidence>
<dbReference type="RefSeq" id="WP_131889084.1">
    <property type="nucleotide sequence ID" value="NZ_SMKU01000005.1"/>
</dbReference>
<evidence type="ECO:0000313" key="3">
    <source>
        <dbReference type="Proteomes" id="UP000294513"/>
    </source>
</evidence>
<dbReference type="Gene3D" id="1.10.10.10">
    <property type="entry name" value="Winged helix-like DNA-binding domain superfamily/Winged helix DNA-binding domain"/>
    <property type="match status" value="1"/>
</dbReference>
<protein>
    <submittedName>
        <fullName evidence="2">Transcriptional regulator</fullName>
    </submittedName>
</protein>
<dbReference type="InterPro" id="IPR036388">
    <property type="entry name" value="WH-like_DNA-bd_sf"/>
</dbReference>
<dbReference type="PRINTS" id="PR00778">
    <property type="entry name" value="HTHARSR"/>
</dbReference>
<dbReference type="SMART" id="SM00418">
    <property type="entry name" value="HTH_ARSR"/>
    <property type="match status" value="1"/>
</dbReference>
<name>A0A4R5C9W8_9ACTN</name>
<comment type="caution">
    <text evidence="2">The sequence shown here is derived from an EMBL/GenBank/DDBJ whole genome shotgun (WGS) entry which is preliminary data.</text>
</comment>
<dbReference type="SUPFAM" id="SSF46785">
    <property type="entry name" value="Winged helix' DNA-binding domain"/>
    <property type="match status" value="1"/>
</dbReference>
<dbReference type="PANTHER" id="PTHR38600">
    <property type="entry name" value="TRANSCRIPTIONAL REGULATORY PROTEIN"/>
    <property type="match status" value="1"/>
</dbReference>
<dbReference type="GO" id="GO:0003700">
    <property type="term" value="F:DNA-binding transcription factor activity"/>
    <property type="evidence" value="ECO:0007669"/>
    <property type="project" value="InterPro"/>
</dbReference>
<dbReference type="InterPro" id="IPR011991">
    <property type="entry name" value="ArsR-like_HTH"/>
</dbReference>
<dbReference type="EMBL" id="SMKU01000005">
    <property type="protein sequence ID" value="TDD96668.1"/>
    <property type="molecule type" value="Genomic_DNA"/>
</dbReference>
<accession>A0A4R5C9W8</accession>
<keyword evidence="3" id="KW-1185">Reference proteome</keyword>
<dbReference type="PANTHER" id="PTHR38600:SF2">
    <property type="entry name" value="SLL0088 PROTEIN"/>
    <property type="match status" value="1"/>
</dbReference>
<dbReference type="Proteomes" id="UP000294513">
    <property type="component" value="Unassembled WGS sequence"/>
</dbReference>
<gene>
    <name evidence="2" type="ORF">E1298_02490</name>
</gene>
<dbReference type="InterPro" id="IPR036390">
    <property type="entry name" value="WH_DNA-bd_sf"/>
</dbReference>
<feature type="domain" description="HTH arsR-type" evidence="1">
    <location>
        <begin position="1"/>
        <end position="93"/>
    </location>
</feature>
<dbReference type="Pfam" id="PF12840">
    <property type="entry name" value="HTH_20"/>
    <property type="match status" value="1"/>
</dbReference>
<dbReference type="OrthoDB" id="9806976at2"/>
<dbReference type="AlphaFoldDB" id="A0A4R5C9W8"/>
<dbReference type="CDD" id="cd00090">
    <property type="entry name" value="HTH_ARSR"/>
    <property type="match status" value="1"/>
</dbReference>
<proteinExistence type="predicted"/>
<dbReference type="InterPro" id="IPR001845">
    <property type="entry name" value="HTH_ArsR_DNA-bd_dom"/>
</dbReference>
<evidence type="ECO:0000313" key="2">
    <source>
        <dbReference type="EMBL" id="TDD96668.1"/>
    </source>
</evidence>
<dbReference type="NCBIfam" id="NF033788">
    <property type="entry name" value="HTH_metalloreg"/>
    <property type="match status" value="1"/>
</dbReference>
<reference evidence="2 3" key="1">
    <citation type="submission" date="2019-03" db="EMBL/GenBank/DDBJ databases">
        <title>Draft genome sequences of novel Actinobacteria.</title>
        <authorList>
            <person name="Sahin N."/>
            <person name="Ay H."/>
            <person name="Saygin H."/>
        </authorList>
    </citation>
    <scope>NUCLEOTIDE SEQUENCE [LARGE SCALE GENOMIC DNA]</scope>
    <source>
        <strain evidence="2 3">H3C3</strain>
    </source>
</reference>
<dbReference type="PROSITE" id="PS50987">
    <property type="entry name" value="HTH_ARSR_2"/>
    <property type="match status" value="1"/>
</dbReference>
<organism evidence="2 3">
    <name type="scientific">Actinomadura rubrisoli</name>
    <dbReference type="NCBI Taxonomy" id="2530368"/>
    <lineage>
        <taxon>Bacteria</taxon>
        <taxon>Bacillati</taxon>
        <taxon>Actinomycetota</taxon>
        <taxon>Actinomycetes</taxon>
        <taxon>Streptosporangiales</taxon>
        <taxon>Thermomonosporaceae</taxon>
        <taxon>Actinomadura</taxon>
    </lineage>
</organism>